<feature type="transmembrane region" description="Helical" evidence="6">
    <location>
        <begin position="111"/>
        <end position="133"/>
    </location>
</feature>
<dbReference type="PANTHER" id="PTHR43129:SF1">
    <property type="entry name" value="FOSMIDOMYCIN RESISTANCE PROTEIN"/>
    <property type="match status" value="1"/>
</dbReference>
<evidence type="ECO:0000313" key="9">
    <source>
        <dbReference type="Proteomes" id="UP000707138"/>
    </source>
</evidence>
<feature type="transmembrane region" description="Helical" evidence="6">
    <location>
        <begin position="86"/>
        <end position="105"/>
    </location>
</feature>
<name>A0ABS2GE54_9FIRM</name>
<evidence type="ECO:0000313" key="8">
    <source>
        <dbReference type="EMBL" id="MBM6912444.1"/>
    </source>
</evidence>
<keyword evidence="4 6" id="KW-1133">Transmembrane helix</keyword>
<keyword evidence="3 6" id="KW-0812">Transmembrane</keyword>
<comment type="subcellular location">
    <subcellularLocation>
        <location evidence="1">Cell membrane</location>
        <topology evidence="1">Multi-pass membrane protein</topology>
    </subcellularLocation>
</comment>
<gene>
    <name evidence="8" type="ORF">H6A01_03745</name>
</gene>
<evidence type="ECO:0000256" key="1">
    <source>
        <dbReference type="ARBA" id="ARBA00004651"/>
    </source>
</evidence>
<feature type="transmembrane region" description="Helical" evidence="6">
    <location>
        <begin position="368"/>
        <end position="392"/>
    </location>
</feature>
<evidence type="ECO:0000259" key="7">
    <source>
        <dbReference type="PROSITE" id="PS50850"/>
    </source>
</evidence>
<dbReference type="PANTHER" id="PTHR43129">
    <property type="entry name" value="FOSMIDOMYCIN RESISTANCE PROTEIN"/>
    <property type="match status" value="1"/>
</dbReference>
<accession>A0ABS2GE54</accession>
<dbReference type="InterPro" id="IPR020846">
    <property type="entry name" value="MFS_dom"/>
</dbReference>
<dbReference type="InterPro" id="IPR036259">
    <property type="entry name" value="MFS_trans_sf"/>
</dbReference>
<dbReference type="RefSeq" id="WP_205087606.1">
    <property type="nucleotide sequence ID" value="NZ_DAWDCS010000092.1"/>
</dbReference>
<feature type="transmembrane region" description="Helical" evidence="6">
    <location>
        <begin position="57"/>
        <end position="79"/>
    </location>
</feature>
<sequence>MNSSASAYSSRAPQETPNRFLTYFPGLCHLMNDTAQGSLAALLPLFMTLYGLNYEKAAAIMFANTALASVAQPLFGYLADKRSTHLFIPLGMVIAGCSIAALGFVDSYMALLFFSMMAGIGSAIFHPEAARWVNRISGPQKGRAMGYFSVGGNGGFAVGPILAGIAYIVGPHGLIIFAVLTVSMALIYLVMAPRHRQASVASTNAQRLADASAVNDWKSFFRLFVIIAARSINFAVLNTFIPIYWITHLQQSTASGNFALSVFFFLGTVVTLLGGILSDKIGFVKVIRYCYILLVPIMIAFTTSNYYWLSMVLLIPLSVGVFAQYSPIVVLGQQYLAKSIGFASGITLGLGITLGGMVAPLVGKAADIYGLQTAWLCLNVVCVVALLFSYLIKDTSAPTVK</sequence>
<dbReference type="Proteomes" id="UP000707138">
    <property type="component" value="Unassembled WGS sequence"/>
</dbReference>
<evidence type="ECO:0000256" key="5">
    <source>
        <dbReference type="ARBA" id="ARBA00023136"/>
    </source>
</evidence>
<dbReference type="SUPFAM" id="SSF103473">
    <property type="entry name" value="MFS general substrate transporter"/>
    <property type="match status" value="1"/>
</dbReference>
<dbReference type="PROSITE" id="PS50850">
    <property type="entry name" value="MFS"/>
    <property type="match status" value="1"/>
</dbReference>
<feature type="domain" description="Major facilitator superfamily (MFS) profile" evidence="7">
    <location>
        <begin position="21"/>
        <end position="397"/>
    </location>
</feature>
<dbReference type="EMBL" id="JACJLA010000005">
    <property type="protein sequence ID" value="MBM6912444.1"/>
    <property type="molecule type" value="Genomic_DNA"/>
</dbReference>
<feature type="transmembrane region" description="Helical" evidence="6">
    <location>
        <begin position="223"/>
        <end position="246"/>
    </location>
</feature>
<dbReference type="InterPro" id="IPR011701">
    <property type="entry name" value="MFS"/>
</dbReference>
<feature type="transmembrane region" description="Helical" evidence="6">
    <location>
        <begin position="289"/>
        <end position="308"/>
    </location>
</feature>
<evidence type="ECO:0000256" key="2">
    <source>
        <dbReference type="ARBA" id="ARBA00022448"/>
    </source>
</evidence>
<dbReference type="Pfam" id="PF07690">
    <property type="entry name" value="MFS_1"/>
    <property type="match status" value="1"/>
</dbReference>
<evidence type="ECO:0000256" key="4">
    <source>
        <dbReference type="ARBA" id="ARBA00022989"/>
    </source>
</evidence>
<keyword evidence="2" id="KW-0813">Transport</keyword>
<feature type="transmembrane region" description="Helical" evidence="6">
    <location>
        <begin position="174"/>
        <end position="191"/>
    </location>
</feature>
<feature type="transmembrane region" description="Helical" evidence="6">
    <location>
        <begin position="339"/>
        <end position="362"/>
    </location>
</feature>
<reference evidence="8 9" key="1">
    <citation type="journal article" date="2021" name="Sci. Rep.">
        <title>The distribution of antibiotic resistance genes in chicken gut microbiota commensals.</title>
        <authorList>
            <person name="Juricova H."/>
            <person name="Matiasovicova J."/>
            <person name="Kubasova T."/>
            <person name="Cejkova D."/>
            <person name="Rychlik I."/>
        </authorList>
    </citation>
    <scope>NUCLEOTIDE SEQUENCE [LARGE SCALE GENOMIC DNA]</scope>
    <source>
        <strain evidence="8 9">An537</strain>
    </source>
</reference>
<evidence type="ECO:0000256" key="3">
    <source>
        <dbReference type="ARBA" id="ARBA00022692"/>
    </source>
</evidence>
<organism evidence="8 9">
    <name type="scientific">Veillonella magna</name>
    <dbReference type="NCBI Taxonomy" id="464322"/>
    <lineage>
        <taxon>Bacteria</taxon>
        <taxon>Bacillati</taxon>
        <taxon>Bacillota</taxon>
        <taxon>Negativicutes</taxon>
        <taxon>Veillonellales</taxon>
        <taxon>Veillonellaceae</taxon>
        <taxon>Veillonella</taxon>
    </lineage>
</organism>
<keyword evidence="9" id="KW-1185">Reference proteome</keyword>
<dbReference type="CDD" id="cd17478">
    <property type="entry name" value="MFS_FsR"/>
    <property type="match status" value="1"/>
</dbReference>
<evidence type="ECO:0000256" key="6">
    <source>
        <dbReference type="SAM" id="Phobius"/>
    </source>
</evidence>
<feature type="transmembrane region" description="Helical" evidence="6">
    <location>
        <begin position="258"/>
        <end position="277"/>
    </location>
</feature>
<protein>
    <submittedName>
        <fullName evidence="8">MFS transporter</fullName>
    </submittedName>
</protein>
<proteinExistence type="predicted"/>
<feature type="transmembrane region" description="Helical" evidence="6">
    <location>
        <begin position="145"/>
        <end position="168"/>
    </location>
</feature>
<dbReference type="Gene3D" id="1.20.1250.20">
    <property type="entry name" value="MFS general substrate transporter like domains"/>
    <property type="match status" value="2"/>
</dbReference>
<feature type="transmembrane region" description="Helical" evidence="6">
    <location>
        <begin position="314"/>
        <end position="332"/>
    </location>
</feature>
<comment type="caution">
    <text evidence="8">The sequence shown here is derived from an EMBL/GenBank/DDBJ whole genome shotgun (WGS) entry which is preliminary data.</text>
</comment>
<keyword evidence="5 6" id="KW-0472">Membrane</keyword>